<keyword evidence="3 7" id="KW-0378">Hydrolase</keyword>
<dbReference type="KEGG" id="ido:I598_1927"/>
<dbReference type="SUPFAM" id="SSF53474">
    <property type="entry name" value="alpha/beta-Hydrolases"/>
    <property type="match status" value="1"/>
</dbReference>
<evidence type="ECO:0000256" key="5">
    <source>
        <dbReference type="SAM" id="SignalP"/>
    </source>
</evidence>
<accession>A0A161II32</accession>
<protein>
    <submittedName>
        <fullName evidence="7">Carboxylesterase A</fullName>
        <ecNumber evidence="7">3.1.1.-</ecNumber>
    </submittedName>
</protein>
<dbReference type="AlphaFoldDB" id="A0A161II32"/>
<evidence type="ECO:0000259" key="6">
    <source>
        <dbReference type="Pfam" id="PF08386"/>
    </source>
</evidence>
<dbReference type="Proteomes" id="UP000076794">
    <property type="component" value="Chromosome"/>
</dbReference>
<dbReference type="RefSeq" id="WP_083973111.1">
    <property type="nucleotide sequence ID" value="NZ_CP014209.1"/>
</dbReference>
<sequence length="524" mass="54839">MNFPSSGPSLTLRPARRGAAALVTVAALVALAACDADAPGKEATPVDEATSQAPTDAAGVPEGFDDLYSQDLEWTSCDAGLECATATAPLTWDDPEAGTIELDLKRTRATGEKQGSLLINPGGPGGSGTDFLETAAESFGDRLLAAYDVVGFDPRGVRASTEVACYDDAGKDEYLSADFDVSTDEGLAAKREAAARWAEACGENTGDLLGSVDTPSAAKDMDMLRAVLGDEKLNYLGFSYGTDLGATYAGLFPDRAGRLVLDGAMDPTLDAAAVSKGQAVGFENALRAYVEDCQAGADCPLTGSVDEGMQQVRGVLDRALDRPYPTSGDRVVTQTLAFYGVAVTLYAEQSWPVLTQALDEAINAGTGDTLLYLADFYNDRNTDGSYATNSIEAFTAINCLDARSSADVDTMRAEAAEIEEAAPTVGTFFSYGGVTCADWPYPVVERDYDRSAPGAPPIVVIGTTNDPATPYMWAEGMADTLKSAVLVTYEGEGHTAYGRSNDCIADAVEDYLVDGTAPDDGLTC</sequence>
<feature type="chain" id="PRO_5038850052" evidence="5">
    <location>
        <begin position="33"/>
        <end position="524"/>
    </location>
</feature>
<evidence type="ECO:0000313" key="8">
    <source>
        <dbReference type="Proteomes" id="UP000076794"/>
    </source>
</evidence>
<evidence type="ECO:0000256" key="1">
    <source>
        <dbReference type="ARBA" id="ARBA00010088"/>
    </source>
</evidence>
<feature type="signal peptide" evidence="5">
    <location>
        <begin position="1"/>
        <end position="32"/>
    </location>
</feature>
<gene>
    <name evidence="7" type="primary">caeA</name>
    <name evidence="7" type="ORF">I598_1927</name>
</gene>
<feature type="domain" description="Peptidase S33 tripeptidyl aminopeptidase-like C-terminal" evidence="6">
    <location>
        <begin position="423"/>
        <end position="524"/>
    </location>
</feature>
<proteinExistence type="inferred from homology"/>
<reference evidence="7 8" key="1">
    <citation type="submission" date="2016-01" db="EMBL/GenBank/DDBJ databases">
        <title>Complete genome sequence of a soil Actinobacterium, Isoptericola dokdonensis DS-3.</title>
        <authorList>
            <person name="Kwon S.-K."/>
            <person name="Kim J.F."/>
        </authorList>
    </citation>
    <scope>NUCLEOTIDE SEQUENCE [LARGE SCALE GENOMIC DNA]</scope>
    <source>
        <strain evidence="7 8">DS-3</strain>
    </source>
</reference>
<dbReference type="EMBL" id="CP014209">
    <property type="protein sequence ID" value="ANC31474.1"/>
    <property type="molecule type" value="Genomic_DNA"/>
</dbReference>
<evidence type="ECO:0000256" key="3">
    <source>
        <dbReference type="ARBA" id="ARBA00022801"/>
    </source>
</evidence>
<evidence type="ECO:0000313" key="7">
    <source>
        <dbReference type="EMBL" id="ANC31474.1"/>
    </source>
</evidence>
<evidence type="ECO:0000256" key="2">
    <source>
        <dbReference type="ARBA" id="ARBA00022729"/>
    </source>
</evidence>
<dbReference type="GO" id="GO:0016787">
    <property type="term" value="F:hydrolase activity"/>
    <property type="evidence" value="ECO:0007669"/>
    <property type="project" value="UniProtKB-KW"/>
</dbReference>
<dbReference type="Pfam" id="PF08386">
    <property type="entry name" value="Abhydrolase_4"/>
    <property type="match status" value="1"/>
</dbReference>
<dbReference type="PATRIC" id="fig|1300344.3.peg.1934"/>
<dbReference type="STRING" id="1300344.I598_1927"/>
<dbReference type="EC" id="3.1.1.-" evidence="7"/>
<dbReference type="PANTHER" id="PTHR43248">
    <property type="entry name" value="2-SUCCINYL-6-HYDROXY-2,4-CYCLOHEXADIENE-1-CARBOXYLATE SYNTHASE"/>
    <property type="match status" value="1"/>
</dbReference>
<dbReference type="InterPro" id="IPR051601">
    <property type="entry name" value="Serine_prot/Carboxylest_S33"/>
</dbReference>
<comment type="similarity">
    <text evidence="1">Belongs to the peptidase S33 family.</text>
</comment>
<dbReference type="InterPro" id="IPR029058">
    <property type="entry name" value="AB_hydrolase_fold"/>
</dbReference>
<feature type="region of interest" description="Disordered" evidence="4">
    <location>
        <begin position="40"/>
        <end position="64"/>
    </location>
</feature>
<evidence type="ECO:0000256" key="4">
    <source>
        <dbReference type="SAM" id="MobiDB-lite"/>
    </source>
</evidence>
<dbReference type="InterPro" id="IPR013595">
    <property type="entry name" value="Pept_S33_TAP-like_C"/>
</dbReference>
<organism evidence="7 8">
    <name type="scientific">Isoptericola dokdonensis DS-3</name>
    <dbReference type="NCBI Taxonomy" id="1300344"/>
    <lineage>
        <taxon>Bacteria</taxon>
        <taxon>Bacillati</taxon>
        <taxon>Actinomycetota</taxon>
        <taxon>Actinomycetes</taxon>
        <taxon>Micrococcales</taxon>
        <taxon>Promicromonosporaceae</taxon>
        <taxon>Isoptericola</taxon>
    </lineage>
</organism>
<keyword evidence="8" id="KW-1185">Reference proteome</keyword>
<dbReference type="PANTHER" id="PTHR43248:SF29">
    <property type="entry name" value="TRIPEPTIDYL AMINOPEPTIDASE"/>
    <property type="match status" value="1"/>
</dbReference>
<name>A0A161II32_9MICO</name>
<keyword evidence="2 5" id="KW-0732">Signal</keyword>
<dbReference type="Gene3D" id="3.40.50.1820">
    <property type="entry name" value="alpha/beta hydrolase"/>
    <property type="match status" value="1"/>
</dbReference>